<gene>
    <name evidence="5" type="ORF">Moror_1729</name>
</gene>
<evidence type="ECO:0000313" key="5">
    <source>
        <dbReference type="EMBL" id="ESK93448.1"/>
    </source>
</evidence>
<comment type="caution">
    <text evidence="5">The sequence shown here is derived from an EMBL/GenBank/DDBJ whole genome shotgun (WGS) entry which is preliminary data.</text>
</comment>
<dbReference type="InterPro" id="IPR025554">
    <property type="entry name" value="DUF4140"/>
</dbReference>
<dbReference type="EMBL" id="AWSO01000194">
    <property type="protein sequence ID" value="ESK93448.1"/>
    <property type="molecule type" value="Genomic_DNA"/>
</dbReference>
<accession>V2X2U5</accession>
<dbReference type="HOGENOM" id="CLU_299770_0_0_1"/>
<proteinExistence type="predicted"/>
<evidence type="ECO:0000256" key="1">
    <source>
        <dbReference type="SAM" id="Coils"/>
    </source>
</evidence>
<dbReference type="KEGG" id="mrr:Moror_1729"/>
<dbReference type="AlphaFoldDB" id="V2X2U5"/>
<sequence length="1000" mass="110386">MAEEINQVLLSPSDSQILGISLYRNRAEITRLYKLKVKKGQNQVHIKWLPSAMDSDSLRVEGRGRATIQDVNLSCNKPESRTTSPALEALIAKKARLEKALQRCQKSIASLETFLNTINARHTKSSDLSLVMKDYDSASGQLDDRVLELEKELKDLDKDISSERTKLSPDSEDMGRQAHIGLVSEEDADVGIVLIYGVHRADWWAGYDIRVDTTTTEKSVTLVYKAIVSQSTRESWDNVPLTLETAKPSFGVKPPTLGQWNLSVYRPPPPPPAPARKQKAAAFSKKAATKTSECVYAEEESDDDMGFGLFDDDTPMDVATASVNANSGMNPSFRVPGLVTIPSHGGERTFTIVELKLDALITWFSIPKVDTKVHLKAKVNNDSEYTLLPGKASVFVDGSFIAKSDVPLVSPLEKFECALGMDPSIRITYHPLQKQTSTSGFYNKSTRHGYVQRLTIHNTKISTIPLLKIVDQVPVSEDSEIVVKLLQPALKLPTGLVRTQTHSKARANAHETTEQSTPSKSTSTATQTLSSIVASSVCPSINISEGVYVQWDRADESNVDVDSLGKNGLMNWLCEVPAQEKMNLTMEWEITAPMKTTVHTTKEQGQLYRIRRGVTCALALVTTACDSSHCPADRFGLPKSYKRLYAPIALMFQRSSKMHTNYDLAGLAQALPYIIETTDESMEFGDATFGRLGGMGVNSDPLPKLASPAQQGHLLSPICWESDSNFSASPFSSCFSSPSSHLDNLGTLIYWESDSNATTSPLSSDFSTPSLHEFPLGDTPDPGYRNTFPEHHDWPTSHDFQLLNPICAPPDTWKASPAPLGSAYSWQSTDTSCDNFGDLSDALSLSSEFQDACQAMDVESWVNNSSALFSPIASLSEPLSSWPSLRPISLSEGKEEYTDRQIRSAPRDLPAETTQTRRPRRKEKTKVYHCPETNCQTQFTRERDIRNAKNLSPVRTLCNVITGRSTTKSLASGRTQHSEDTTSQKKSTFRLSLLCAWTTL</sequence>
<protein>
    <submittedName>
        <fullName evidence="5">Mucoidy inhibitor a</fullName>
    </submittedName>
</protein>
<dbReference type="InterPro" id="IPR011935">
    <property type="entry name" value="CHP02231"/>
</dbReference>
<dbReference type="InterPro" id="IPR037291">
    <property type="entry name" value="DUF4139"/>
</dbReference>
<feature type="domain" description="DUF4140" evidence="4">
    <location>
        <begin position="21"/>
        <end position="116"/>
    </location>
</feature>
<reference evidence="5 6" key="1">
    <citation type="journal article" date="2014" name="BMC Genomics">
        <title>Genome and secretome analysis of the hemibiotrophic fungal pathogen, Moniliophthora roreri, which causes frosty pod rot disease of cacao: mechanisms of the biotrophic and necrotrophic phases.</title>
        <authorList>
            <person name="Meinhardt L.W."/>
            <person name="Costa G.G.L."/>
            <person name="Thomazella D.P.T."/>
            <person name="Teixeira P.J.P.L."/>
            <person name="Carazzolle M.F."/>
            <person name="Schuster S.C."/>
            <person name="Carlson J.E."/>
            <person name="Guiltinan M.J."/>
            <person name="Mieczkowski P."/>
            <person name="Farmer A."/>
            <person name="Ramaraj T."/>
            <person name="Crozier J."/>
            <person name="Davis R.E."/>
            <person name="Shao J."/>
            <person name="Melnick R.L."/>
            <person name="Pereira G.A.G."/>
            <person name="Bailey B.A."/>
        </authorList>
    </citation>
    <scope>NUCLEOTIDE SEQUENCE [LARGE SCALE GENOMIC DNA]</scope>
    <source>
        <strain evidence="5 6">MCA 2997</strain>
    </source>
</reference>
<feature type="region of interest" description="Disordered" evidence="2">
    <location>
        <begin position="500"/>
        <end position="524"/>
    </location>
</feature>
<name>V2X2U5_MONRO</name>
<dbReference type="Pfam" id="PF13598">
    <property type="entry name" value="DUF4139"/>
    <property type="match status" value="1"/>
</dbReference>
<dbReference type="Proteomes" id="UP000017559">
    <property type="component" value="Unassembled WGS sequence"/>
</dbReference>
<feature type="coiled-coil region" evidence="1">
    <location>
        <begin position="139"/>
        <end position="166"/>
    </location>
</feature>
<dbReference type="NCBIfam" id="TIGR02231">
    <property type="entry name" value="mucoidy inhibitor MuiA family protein"/>
    <property type="match status" value="1"/>
</dbReference>
<feature type="domain" description="DUF4139" evidence="3">
    <location>
        <begin position="194"/>
        <end position="491"/>
    </location>
</feature>
<evidence type="ECO:0000259" key="3">
    <source>
        <dbReference type="Pfam" id="PF13598"/>
    </source>
</evidence>
<feature type="compositionally biased region" description="Basic and acidic residues" evidence="2">
    <location>
        <begin position="893"/>
        <end position="910"/>
    </location>
</feature>
<dbReference type="PANTHER" id="PTHR31005:SF8">
    <property type="entry name" value="DUF4139 DOMAIN-CONTAINING PROTEIN"/>
    <property type="match status" value="1"/>
</dbReference>
<feature type="compositionally biased region" description="Polar residues" evidence="2">
    <location>
        <begin position="514"/>
        <end position="524"/>
    </location>
</feature>
<dbReference type="PANTHER" id="PTHR31005">
    <property type="entry name" value="DUF4139 DOMAIN-CONTAINING PROTEIN"/>
    <property type="match status" value="1"/>
</dbReference>
<organism evidence="5 6">
    <name type="scientific">Moniliophthora roreri (strain MCA 2997)</name>
    <name type="common">Cocoa frosty pod rot fungus</name>
    <name type="synonym">Crinipellis roreri</name>
    <dbReference type="NCBI Taxonomy" id="1381753"/>
    <lineage>
        <taxon>Eukaryota</taxon>
        <taxon>Fungi</taxon>
        <taxon>Dikarya</taxon>
        <taxon>Basidiomycota</taxon>
        <taxon>Agaricomycotina</taxon>
        <taxon>Agaricomycetes</taxon>
        <taxon>Agaricomycetidae</taxon>
        <taxon>Agaricales</taxon>
        <taxon>Marasmiineae</taxon>
        <taxon>Marasmiaceae</taxon>
        <taxon>Moniliophthora</taxon>
    </lineage>
</organism>
<evidence type="ECO:0000313" key="6">
    <source>
        <dbReference type="Proteomes" id="UP000017559"/>
    </source>
</evidence>
<keyword evidence="1" id="KW-0175">Coiled coil</keyword>
<keyword evidence="6" id="KW-1185">Reference proteome</keyword>
<dbReference type="OrthoDB" id="10068793at2759"/>
<dbReference type="Pfam" id="PF13600">
    <property type="entry name" value="DUF4140"/>
    <property type="match status" value="1"/>
</dbReference>
<evidence type="ECO:0000256" key="2">
    <source>
        <dbReference type="SAM" id="MobiDB-lite"/>
    </source>
</evidence>
<evidence type="ECO:0000259" key="4">
    <source>
        <dbReference type="Pfam" id="PF13600"/>
    </source>
</evidence>
<feature type="region of interest" description="Disordered" evidence="2">
    <location>
        <begin position="893"/>
        <end position="926"/>
    </location>
</feature>